<comment type="caution">
    <text evidence="2">The sequence shown here is derived from an EMBL/GenBank/DDBJ whole genome shotgun (WGS) entry which is preliminary data.</text>
</comment>
<dbReference type="EMBL" id="SRLO01001546">
    <property type="protein sequence ID" value="TNN36990.1"/>
    <property type="molecule type" value="Genomic_DNA"/>
</dbReference>
<evidence type="ECO:0000313" key="2">
    <source>
        <dbReference type="EMBL" id="TNN36990.1"/>
    </source>
</evidence>
<dbReference type="AlphaFoldDB" id="A0A4Z2F7W7"/>
<keyword evidence="3" id="KW-1185">Reference proteome</keyword>
<evidence type="ECO:0000313" key="3">
    <source>
        <dbReference type="Proteomes" id="UP000314294"/>
    </source>
</evidence>
<accession>A0A4Z2F7W7</accession>
<feature type="region of interest" description="Disordered" evidence="1">
    <location>
        <begin position="1"/>
        <end position="59"/>
    </location>
</feature>
<proteinExistence type="predicted"/>
<protein>
    <submittedName>
        <fullName evidence="2">Uncharacterized protein</fullName>
    </submittedName>
</protein>
<sequence>MNINWQRDAGQMKQSSGIFRRRRSKQQQTRRPVHGTQTSTIHQVEVERSSGRSLNSGRSLSRAVAYINPSLVTKEQWAEVMRPGSSWGFSALLMDT</sequence>
<gene>
    <name evidence="2" type="ORF">EYF80_052843</name>
</gene>
<dbReference type="Proteomes" id="UP000314294">
    <property type="component" value="Unassembled WGS sequence"/>
</dbReference>
<organism evidence="2 3">
    <name type="scientific">Liparis tanakae</name>
    <name type="common">Tanaka's snailfish</name>
    <dbReference type="NCBI Taxonomy" id="230148"/>
    <lineage>
        <taxon>Eukaryota</taxon>
        <taxon>Metazoa</taxon>
        <taxon>Chordata</taxon>
        <taxon>Craniata</taxon>
        <taxon>Vertebrata</taxon>
        <taxon>Euteleostomi</taxon>
        <taxon>Actinopterygii</taxon>
        <taxon>Neopterygii</taxon>
        <taxon>Teleostei</taxon>
        <taxon>Neoteleostei</taxon>
        <taxon>Acanthomorphata</taxon>
        <taxon>Eupercaria</taxon>
        <taxon>Perciformes</taxon>
        <taxon>Cottioidei</taxon>
        <taxon>Cottales</taxon>
        <taxon>Liparidae</taxon>
        <taxon>Liparis</taxon>
    </lineage>
</organism>
<name>A0A4Z2F7W7_9TELE</name>
<evidence type="ECO:0000256" key="1">
    <source>
        <dbReference type="SAM" id="MobiDB-lite"/>
    </source>
</evidence>
<reference evidence="2 3" key="1">
    <citation type="submission" date="2019-03" db="EMBL/GenBank/DDBJ databases">
        <title>First draft genome of Liparis tanakae, snailfish: a comprehensive survey of snailfish specific genes.</title>
        <authorList>
            <person name="Kim W."/>
            <person name="Song I."/>
            <person name="Jeong J.-H."/>
            <person name="Kim D."/>
            <person name="Kim S."/>
            <person name="Ryu S."/>
            <person name="Song J.Y."/>
            <person name="Lee S.K."/>
        </authorList>
    </citation>
    <scope>NUCLEOTIDE SEQUENCE [LARGE SCALE GENOMIC DNA]</scope>
    <source>
        <tissue evidence="2">Muscle</tissue>
    </source>
</reference>